<gene>
    <name evidence="2" type="ORF">ASIM_LOCUS4731</name>
</gene>
<feature type="compositionally biased region" description="Basic and acidic residues" evidence="1">
    <location>
        <begin position="103"/>
        <end position="113"/>
    </location>
</feature>
<dbReference type="Proteomes" id="UP000267096">
    <property type="component" value="Unassembled WGS sequence"/>
</dbReference>
<dbReference type="WBParaSite" id="ASIM_0000492301-mRNA-1">
    <property type="protein sequence ID" value="ASIM_0000492301-mRNA-1"/>
    <property type="gene ID" value="ASIM_0000492301"/>
</dbReference>
<evidence type="ECO:0000313" key="2">
    <source>
        <dbReference type="EMBL" id="VDK24366.1"/>
    </source>
</evidence>
<evidence type="ECO:0000313" key="4">
    <source>
        <dbReference type="WBParaSite" id="ASIM_0000492301-mRNA-1"/>
    </source>
</evidence>
<feature type="region of interest" description="Disordered" evidence="1">
    <location>
        <begin position="31"/>
        <end position="74"/>
    </location>
</feature>
<keyword evidence="3" id="KW-1185">Reference proteome</keyword>
<accession>A0A0M3JBE9</accession>
<reference evidence="2 3" key="2">
    <citation type="submission" date="2018-11" db="EMBL/GenBank/DDBJ databases">
        <authorList>
            <consortium name="Pathogen Informatics"/>
        </authorList>
    </citation>
    <scope>NUCLEOTIDE SEQUENCE [LARGE SCALE GENOMIC DNA]</scope>
</reference>
<dbReference type="AlphaFoldDB" id="A0A0M3JBE9"/>
<evidence type="ECO:0000256" key="1">
    <source>
        <dbReference type="SAM" id="MobiDB-lite"/>
    </source>
</evidence>
<reference evidence="4" key="1">
    <citation type="submission" date="2017-02" db="UniProtKB">
        <authorList>
            <consortium name="WormBaseParasite"/>
        </authorList>
    </citation>
    <scope>IDENTIFICATION</scope>
</reference>
<dbReference type="EMBL" id="UYRR01008547">
    <property type="protein sequence ID" value="VDK24366.1"/>
    <property type="molecule type" value="Genomic_DNA"/>
</dbReference>
<protein>
    <submittedName>
        <fullName evidence="2 4">Uncharacterized protein</fullName>
    </submittedName>
</protein>
<organism evidence="4">
    <name type="scientific">Anisakis simplex</name>
    <name type="common">Herring worm</name>
    <dbReference type="NCBI Taxonomy" id="6269"/>
    <lineage>
        <taxon>Eukaryota</taxon>
        <taxon>Metazoa</taxon>
        <taxon>Ecdysozoa</taxon>
        <taxon>Nematoda</taxon>
        <taxon>Chromadorea</taxon>
        <taxon>Rhabditida</taxon>
        <taxon>Spirurina</taxon>
        <taxon>Ascaridomorpha</taxon>
        <taxon>Ascaridoidea</taxon>
        <taxon>Anisakidae</taxon>
        <taxon>Anisakis</taxon>
        <taxon>Anisakis simplex complex</taxon>
    </lineage>
</organism>
<name>A0A0M3JBE9_ANISI</name>
<feature type="region of interest" description="Disordered" evidence="1">
    <location>
        <begin position="95"/>
        <end position="118"/>
    </location>
</feature>
<sequence length="174" mass="19862">MDPERARPCLTYTRSAPSTKKQILYANVETSLQQQPFNETTDKPMEQRERIVDNVESKSRKKSGAVDEKGEEDDLMITDDALSLPTTLQQSFAISSLSSGSKTDSKRTSEKRSFSRLRSKSRSEISSLGYRVPVLYEKMRSASNPGADLFFTRSRHPHFERYVSSKFQCTLTYQ</sequence>
<feature type="compositionally biased region" description="Basic and acidic residues" evidence="1">
    <location>
        <begin position="40"/>
        <end position="68"/>
    </location>
</feature>
<proteinExistence type="predicted"/>
<evidence type="ECO:0000313" key="3">
    <source>
        <dbReference type="Proteomes" id="UP000267096"/>
    </source>
</evidence>